<evidence type="ECO:0000313" key="2">
    <source>
        <dbReference type="EMBL" id="PWI64770.1"/>
    </source>
</evidence>
<feature type="region of interest" description="Disordered" evidence="1">
    <location>
        <begin position="71"/>
        <end position="107"/>
    </location>
</feature>
<proteinExistence type="predicted"/>
<gene>
    <name evidence="2" type="ORF">PCL_08565</name>
</gene>
<accession>A0A2U3DR90</accession>
<feature type="region of interest" description="Disordered" evidence="1">
    <location>
        <begin position="1"/>
        <end position="24"/>
    </location>
</feature>
<dbReference type="Proteomes" id="UP000245956">
    <property type="component" value="Unassembled WGS sequence"/>
</dbReference>
<evidence type="ECO:0000313" key="3">
    <source>
        <dbReference type="Proteomes" id="UP000245956"/>
    </source>
</evidence>
<feature type="region of interest" description="Disordered" evidence="1">
    <location>
        <begin position="222"/>
        <end position="245"/>
    </location>
</feature>
<reference evidence="2 3" key="1">
    <citation type="journal article" date="2016" name="Front. Microbiol.">
        <title>Genome and transcriptome sequences reveal the specific parasitism of the nematophagous Purpureocillium lilacinum 36-1.</title>
        <authorList>
            <person name="Xie J."/>
            <person name="Li S."/>
            <person name="Mo C."/>
            <person name="Xiao X."/>
            <person name="Peng D."/>
            <person name="Wang G."/>
            <person name="Xiao Y."/>
        </authorList>
    </citation>
    <scope>NUCLEOTIDE SEQUENCE [LARGE SCALE GENOMIC DNA]</scope>
    <source>
        <strain evidence="2 3">36-1</strain>
    </source>
</reference>
<comment type="caution">
    <text evidence="2">The sequence shown here is derived from an EMBL/GenBank/DDBJ whole genome shotgun (WGS) entry which is preliminary data.</text>
</comment>
<evidence type="ECO:0000256" key="1">
    <source>
        <dbReference type="SAM" id="MobiDB-lite"/>
    </source>
</evidence>
<organism evidence="2 3">
    <name type="scientific">Purpureocillium lilacinum</name>
    <name type="common">Paecilomyces lilacinus</name>
    <dbReference type="NCBI Taxonomy" id="33203"/>
    <lineage>
        <taxon>Eukaryota</taxon>
        <taxon>Fungi</taxon>
        <taxon>Dikarya</taxon>
        <taxon>Ascomycota</taxon>
        <taxon>Pezizomycotina</taxon>
        <taxon>Sordariomycetes</taxon>
        <taxon>Hypocreomycetidae</taxon>
        <taxon>Hypocreales</taxon>
        <taxon>Ophiocordycipitaceae</taxon>
        <taxon>Purpureocillium</taxon>
    </lineage>
</organism>
<dbReference type="EMBL" id="LCWV01000045">
    <property type="protein sequence ID" value="PWI64770.1"/>
    <property type="molecule type" value="Genomic_DNA"/>
</dbReference>
<dbReference type="AlphaFoldDB" id="A0A2U3DR90"/>
<name>A0A2U3DR90_PURLI</name>
<sequence>MMGFEASERGLHGRGNGDDPKVGDKVRWEDLVAPRGAASNCERSQTGSCPHLHCSVQLRVRQCGCATGNAAPRQGRGGWEAAASRVGDSSSLPGAEGHKPTGHATGGSRCEAARFVNVTAPPPATGQLYKARATSRHGPIQLRRLERGLEISRAIKVKRGWCQGIGFVSGRHGCSEPGAGTVEHEGDDAMHPRHESNWAARAPIAGRRGGWAPLEPETWPFMPRQAHAGQPAKSAADMASGGARA</sequence>
<protein>
    <submittedName>
        <fullName evidence="2">Uncharacterized protein</fullName>
    </submittedName>
</protein>